<dbReference type="Proteomes" id="UP000320762">
    <property type="component" value="Unassembled WGS sequence"/>
</dbReference>
<proteinExistence type="predicted"/>
<dbReference type="AlphaFoldDB" id="A0A550C4L4"/>
<feature type="region of interest" description="Disordered" evidence="1">
    <location>
        <begin position="152"/>
        <end position="207"/>
    </location>
</feature>
<gene>
    <name evidence="2" type="ORF">BD626DRAFT_539195</name>
</gene>
<protein>
    <submittedName>
        <fullName evidence="2">Uncharacterized protein</fullName>
    </submittedName>
</protein>
<evidence type="ECO:0000313" key="3">
    <source>
        <dbReference type="Proteomes" id="UP000320762"/>
    </source>
</evidence>
<comment type="caution">
    <text evidence="2">The sequence shown here is derived from an EMBL/GenBank/DDBJ whole genome shotgun (WGS) entry which is preliminary data.</text>
</comment>
<sequence>MYISQPRNHHPRQHMEVIARSDVYNTSDRQPLPIGHGPVRATPHRRRVSPYPPMLPIRTSKTLSLQRGSSPSSDADTCAPTEPPSSDPVSEDSDVDSTHHSNDAESSDEDGTTTPSRGNPGRLRASVSMDSSCDGWERHVVADEGQHIHFARNEGQGSEASWEQLKEEQSTDADVSHQTPPSSSRKKIEKPPGECGRPGSGGYNLRDKLGWPQKRYKEVQKVMNSLIDKYLQCDIPMSKQSQARCDVYESEAVEHFPELNDYADFWPVRDFAISRLHYLQCNAARLKRAQELAELRTKKIK</sequence>
<evidence type="ECO:0000313" key="2">
    <source>
        <dbReference type="EMBL" id="TRM59737.1"/>
    </source>
</evidence>
<name>A0A550C4L4_9AGAR</name>
<keyword evidence="3" id="KW-1185">Reference proteome</keyword>
<dbReference type="STRING" id="97359.A0A550C4L4"/>
<evidence type="ECO:0000256" key="1">
    <source>
        <dbReference type="SAM" id="MobiDB-lite"/>
    </source>
</evidence>
<dbReference type="OrthoDB" id="2686745at2759"/>
<dbReference type="EMBL" id="VDMD01000026">
    <property type="protein sequence ID" value="TRM59737.1"/>
    <property type="molecule type" value="Genomic_DNA"/>
</dbReference>
<accession>A0A550C4L4</accession>
<feature type="compositionally biased region" description="Polar residues" evidence="1">
    <location>
        <begin position="59"/>
        <end position="75"/>
    </location>
</feature>
<organism evidence="2 3">
    <name type="scientific">Schizophyllum amplum</name>
    <dbReference type="NCBI Taxonomy" id="97359"/>
    <lineage>
        <taxon>Eukaryota</taxon>
        <taxon>Fungi</taxon>
        <taxon>Dikarya</taxon>
        <taxon>Basidiomycota</taxon>
        <taxon>Agaricomycotina</taxon>
        <taxon>Agaricomycetes</taxon>
        <taxon>Agaricomycetidae</taxon>
        <taxon>Agaricales</taxon>
        <taxon>Schizophyllaceae</taxon>
        <taxon>Schizophyllum</taxon>
    </lineage>
</organism>
<feature type="compositionally biased region" description="Polar residues" evidence="1">
    <location>
        <begin position="172"/>
        <end position="183"/>
    </location>
</feature>
<feature type="region of interest" description="Disordered" evidence="1">
    <location>
        <begin position="26"/>
        <end position="130"/>
    </location>
</feature>
<reference evidence="2 3" key="1">
    <citation type="journal article" date="2019" name="New Phytol.">
        <title>Comparative genomics reveals unique wood-decay strategies and fruiting body development in the Schizophyllaceae.</title>
        <authorList>
            <person name="Almasi E."/>
            <person name="Sahu N."/>
            <person name="Krizsan K."/>
            <person name="Balint B."/>
            <person name="Kovacs G.M."/>
            <person name="Kiss B."/>
            <person name="Cseklye J."/>
            <person name="Drula E."/>
            <person name="Henrissat B."/>
            <person name="Nagy I."/>
            <person name="Chovatia M."/>
            <person name="Adam C."/>
            <person name="LaButti K."/>
            <person name="Lipzen A."/>
            <person name="Riley R."/>
            <person name="Grigoriev I.V."/>
            <person name="Nagy L.G."/>
        </authorList>
    </citation>
    <scope>NUCLEOTIDE SEQUENCE [LARGE SCALE GENOMIC DNA]</scope>
    <source>
        <strain evidence="2 3">NL-1724</strain>
    </source>
</reference>